<keyword evidence="2" id="KW-1185">Reference proteome</keyword>
<evidence type="ECO:0000313" key="2">
    <source>
        <dbReference type="Proteomes" id="UP000009309"/>
    </source>
</evidence>
<proteinExistence type="predicted"/>
<organism evidence="1 2">
    <name type="scientific">Fibrisoma limi BUZ 3</name>
    <dbReference type="NCBI Taxonomy" id="1185876"/>
    <lineage>
        <taxon>Bacteria</taxon>
        <taxon>Pseudomonadati</taxon>
        <taxon>Bacteroidota</taxon>
        <taxon>Cytophagia</taxon>
        <taxon>Cytophagales</taxon>
        <taxon>Spirosomataceae</taxon>
        <taxon>Fibrisoma</taxon>
    </lineage>
</organism>
<evidence type="ECO:0000313" key="1">
    <source>
        <dbReference type="EMBL" id="CCH53171.1"/>
    </source>
</evidence>
<protein>
    <submittedName>
        <fullName evidence="1">Uncharacterized protein</fullName>
    </submittedName>
</protein>
<dbReference type="AlphaFoldDB" id="I2GGZ6"/>
<gene>
    <name evidence="1" type="ORF">BN8_02245</name>
</gene>
<reference evidence="1 2" key="1">
    <citation type="journal article" date="2012" name="J. Bacteriol.">
        <title>Genome Sequence of the Filamentous Bacterium Fibrisoma limi BUZ 3T.</title>
        <authorList>
            <person name="Filippini M."/>
            <person name="Qi W."/>
            <person name="Jaenicke S."/>
            <person name="Goesmann A."/>
            <person name="Smits T.H."/>
            <person name="Bagheri H.C."/>
        </authorList>
    </citation>
    <scope>NUCLEOTIDE SEQUENCE [LARGE SCALE GENOMIC DNA]</scope>
    <source>
        <strain evidence="2">BUZ 3T</strain>
    </source>
</reference>
<sequence length="49" mass="5560">MKTLLLSLPATLCAAVLFRYTTFDFLDLIGDQFDISWAEILDDLTSSFQ</sequence>
<accession>I2GGZ6</accession>
<dbReference type="Proteomes" id="UP000009309">
    <property type="component" value="Unassembled WGS sequence"/>
</dbReference>
<name>I2GGZ6_9BACT</name>
<comment type="caution">
    <text evidence="1">The sequence shown here is derived from an EMBL/GenBank/DDBJ whole genome shotgun (WGS) entry which is preliminary data.</text>
</comment>
<dbReference type="EMBL" id="CAIT01000006">
    <property type="protein sequence ID" value="CCH53171.1"/>
    <property type="molecule type" value="Genomic_DNA"/>
</dbReference>
<dbReference type="STRING" id="1185876.BN8_02245"/>
<dbReference type="RefSeq" id="WP_009281755.1">
    <property type="nucleotide sequence ID" value="NZ_CAIT01000006.1"/>
</dbReference>